<feature type="transmembrane region" description="Helical" evidence="9">
    <location>
        <begin position="41"/>
        <end position="61"/>
    </location>
</feature>
<gene>
    <name evidence="11" type="ORF">F3Y22_tig00117048pilonHSYRG01445</name>
</gene>
<feature type="transmembrane region" description="Helical" evidence="9">
    <location>
        <begin position="100"/>
        <end position="123"/>
    </location>
</feature>
<evidence type="ECO:0000259" key="10">
    <source>
        <dbReference type="PROSITE" id="PS50850"/>
    </source>
</evidence>
<feature type="transmembrane region" description="Helical" evidence="9">
    <location>
        <begin position="223"/>
        <end position="245"/>
    </location>
</feature>
<evidence type="ECO:0000256" key="2">
    <source>
        <dbReference type="ARBA" id="ARBA00010992"/>
    </source>
</evidence>
<dbReference type="InterPro" id="IPR045262">
    <property type="entry name" value="STP/PLT_plant"/>
</dbReference>
<keyword evidence="3" id="KW-0813">Transport</keyword>
<evidence type="ECO:0000256" key="1">
    <source>
        <dbReference type="ARBA" id="ARBA00004141"/>
    </source>
</evidence>
<dbReference type="PANTHER" id="PTHR23500">
    <property type="entry name" value="SOLUTE CARRIER FAMILY 2, FACILITATED GLUCOSE TRANSPORTER"/>
    <property type="match status" value="1"/>
</dbReference>
<dbReference type="InterPro" id="IPR020846">
    <property type="entry name" value="MFS_dom"/>
</dbReference>
<keyword evidence="4 11" id="KW-0762">Sugar transport</keyword>
<keyword evidence="12" id="KW-1185">Reference proteome</keyword>
<evidence type="ECO:0000256" key="6">
    <source>
        <dbReference type="ARBA" id="ARBA00022847"/>
    </source>
</evidence>
<evidence type="ECO:0000313" key="12">
    <source>
        <dbReference type="Proteomes" id="UP000436088"/>
    </source>
</evidence>
<accession>A0A6A2WF13</accession>
<dbReference type="GO" id="GO:0016020">
    <property type="term" value="C:membrane"/>
    <property type="evidence" value="ECO:0007669"/>
    <property type="project" value="UniProtKB-SubCell"/>
</dbReference>
<comment type="caution">
    <text evidence="11">The sequence shown here is derived from an EMBL/GenBank/DDBJ whole genome shotgun (WGS) entry which is preliminary data.</text>
</comment>
<dbReference type="GO" id="GO:0015293">
    <property type="term" value="F:symporter activity"/>
    <property type="evidence" value="ECO:0007669"/>
    <property type="project" value="UniProtKB-KW"/>
</dbReference>
<feature type="domain" description="Major facilitator superfamily (MFS) profile" evidence="10">
    <location>
        <begin position="1"/>
        <end position="259"/>
    </location>
</feature>
<evidence type="ECO:0000256" key="7">
    <source>
        <dbReference type="ARBA" id="ARBA00022989"/>
    </source>
</evidence>
<reference evidence="11" key="1">
    <citation type="submission" date="2019-09" db="EMBL/GenBank/DDBJ databases">
        <title>Draft genome information of white flower Hibiscus syriacus.</title>
        <authorList>
            <person name="Kim Y.-M."/>
        </authorList>
    </citation>
    <scope>NUCLEOTIDE SEQUENCE [LARGE SCALE GENOMIC DNA]</scope>
    <source>
        <strain evidence="11">YM2019G1</strain>
    </source>
</reference>
<dbReference type="SUPFAM" id="SSF103473">
    <property type="entry name" value="MFS general substrate transporter"/>
    <property type="match status" value="1"/>
</dbReference>
<dbReference type="Proteomes" id="UP000436088">
    <property type="component" value="Unassembled WGS sequence"/>
</dbReference>
<dbReference type="AlphaFoldDB" id="A0A6A2WF13"/>
<comment type="similarity">
    <text evidence="2">Belongs to the major facilitator superfamily. Sugar transporter (TC 2.A.1.1) family.</text>
</comment>
<dbReference type="PROSITE" id="PS50850">
    <property type="entry name" value="MFS"/>
    <property type="match status" value="1"/>
</dbReference>
<dbReference type="Gene3D" id="1.20.1250.20">
    <property type="entry name" value="MFS general substrate transporter like domains"/>
    <property type="match status" value="1"/>
</dbReference>
<dbReference type="GO" id="GO:0015144">
    <property type="term" value="F:carbohydrate transmembrane transporter activity"/>
    <property type="evidence" value="ECO:0007669"/>
    <property type="project" value="InterPro"/>
</dbReference>
<sequence length="259" mass="28267">MYHWLLAASLGRRNTIVLGGLTFLASDAVNGGAVNVTMLILGRILLGLVVGFTNQATPIYLSEVAPPKWRGAFNTCLQFFTGIGVVAVNCINFGTAKQSWGWRISLGLTIVPAAMMTIGALLISDTRNSLIERGKEEQARESIPKVCGKDCDLEAELTELKKASDVAKEAKREPFVTIFERHYRPHLVMSIAIPFLEQLRGINIIAFYAPVLFKSVGLGNDSALLAPIIFGLVYLASVLVSTCVVDWYSRRFSFINGGI</sequence>
<keyword evidence="7 9" id="KW-1133">Transmembrane helix</keyword>
<keyword evidence="5 9" id="KW-0812">Transmembrane</keyword>
<proteinExistence type="inferred from homology"/>
<keyword evidence="8 9" id="KW-0472">Membrane</keyword>
<evidence type="ECO:0000256" key="9">
    <source>
        <dbReference type="SAM" id="Phobius"/>
    </source>
</evidence>
<keyword evidence="6" id="KW-0769">Symport</keyword>
<dbReference type="PRINTS" id="PR00171">
    <property type="entry name" value="SUGRTRNSPORT"/>
</dbReference>
<protein>
    <submittedName>
        <fullName evidence="11">Sugar transport protein 5</fullName>
    </submittedName>
</protein>
<feature type="transmembrane region" description="Helical" evidence="9">
    <location>
        <begin position="73"/>
        <end position="94"/>
    </location>
</feature>
<dbReference type="InterPro" id="IPR005828">
    <property type="entry name" value="MFS_sugar_transport-like"/>
</dbReference>
<name>A0A6A2WF13_HIBSY</name>
<evidence type="ECO:0000256" key="8">
    <source>
        <dbReference type="ARBA" id="ARBA00023136"/>
    </source>
</evidence>
<dbReference type="InterPro" id="IPR036259">
    <property type="entry name" value="MFS_trans_sf"/>
</dbReference>
<dbReference type="PANTHER" id="PTHR23500:SF44">
    <property type="entry name" value="SUGAR TRANSPORT PROTEIN 5"/>
    <property type="match status" value="1"/>
</dbReference>
<comment type="subcellular location">
    <subcellularLocation>
        <location evidence="1">Membrane</location>
        <topology evidence="1">Multi-pass membrane protein</topology>
    </subcellularLocation>
</comment>
<organism evidence="11 12">
    <name type="scientific">Hibiscus syriacus</name>
    <name type="common">Rose of Sharon</name>
    <dbReference type="NCBI Taxonomy" id="106335"/>
    <lineage>
        <taxon>Eukaryota</taxon>
        <taxon>Viridiplantae</taxon>
        <taxon>Streptophyta</taxon>
        <taxon>Embryophyta</taxon>
        <taxon>Tracheophyta</taxon>
        <taxon>Spermatophyta</taxon>
        <taxon>Magnoliopsida</taxon>
        <taxon>eudicotyledons</taxon>
        <taxon>Gunneridae</taxon>
        <taxon>Pentapetalae</taxon>
        <taxon>rosids</taxon>
        <taxon>malvids</taxon>
        <taxon>Malvales</taxon>
        <taxon>Malvaceae</taxon>
        <taxon>Malvoideae</taxon>
        <taxon>Hibiscus</taxon>
    </lineage>
</organism>
<evidence type="ECO:0000256" key="4">
    <source>
        <dbReference type="ARBA" id="ARBA00022597"/>
    </source>
</evidence>
<dbReference type="InterPro" id="IPR003663">
    <property type="entry name" value="Sugar/inositol_transpt"/>
</dbReference>
<evidence type="ECO:0000256" key="3">
    <source>
        <dbReference type="ARBA" id="ARBA00022448"/>
    </source>
</evidence>
<evidence type="ECO:0000313" key="11">
    <source>
        <dbReference type="EMBL" id="KAE8654665.1"/>
    </source>
</evidence>
<evidence type="ECO:0000256" key="5">
    <source>
        <dbReference type="ARBA" id="ARBA00022692"/>
    </source>
</evidence>
<dbReference type="Pfam" id="PF00083">
    <property type="entry name" value="Sugar_tr"/>
    <property type="match status" value="1"/>
</dbReference>
<dbReference type="EMBL" id="VEPZ02001787">
    <property type="protein sequence ID" value="KAE8654665.1"/>
    <property type="molecule type" value="Genomic_DNA"/>
</dbReference>